<dbReference type="InterPro" id="IPR001258">
    <property type="entry name" value="NHL_repeat"/>
</dbReference>
<dbReference type="SUPFAM" id="SSF101898">
    <property type="entry name" value="NHL repeat"/>
    <property type="match status" value="1"/>
</dbReference>
<dbReference type="SUPFAM" id="SSF81296">
    <property type="entry name" value="E set domains"/>
    <property type="match status" value="1"/>
</dbReference>
<accession>A0A913X3H9</accession>
<dbReference type="GO" id="GO:0008270">
    <property type="term" value="F:zinc ion binding"/>
    <property type="evidence" value="ECO:0007669"/>
    <property type="project" value="UniProtKB-KW"/>
</dbReference>
<evidence type="ECO:0000256" key="5">
    <source>
        <dbReference type="PROSITE-ProRule" id="PRU00087"/>
    </source>
</evidence>
<keyword evidence="4" id="KW-0862">Zinc</keyword>
<dbReference type="Gene3D" id="2.120.10.30">
    <property type="entry name" value="TolB, C-terminal domain"/>
    <property type="match status" value="2"/>
</dbReference>
<dbReference type="KEGG" id="epa:110237121"/>
<dbReference type="InterPro" id="IPR013783">
    <property type="entry name" value="Ig-like_fold"/>
</dbReference>
<dbReference type="InterPro" id="IPR050952">
    <property type="entry name" value="TRIM-NHL_E3_ligases"/>
</dbReference>
<dbReference type="GO" id="GO:0000209">
    <property type="term" value="P:protein polyubiquitination"/>
    <property type="evidence" value="ECO:0007669"/>
    <property type="project" value="TreeGrafter"/>
</dbReference>
<evidence type="ECO:0000256" key="1">
    <source>
        <dbReference type="ARBA" id="ARBA00022723"/>
    </source>
</evidence>
<proteinExistence type="predicted"/>
<reference evidence="7" key="1">
    <citation type="submission" date="2022-11" db="UniProtKB">
        <authorList>
            <consortium name="EnsemblMetazoa"/>
        </authorList>
    </citation>
    <scope>IDENTIFICATION</scope>
</reference>
<feature type="repeat" description="Filamin" evidence="5">
    <location>
        <begin position="11"/>
        <end position="110"/>
    </location>
</feature>
<evidence type="ECO:0000256" key="3">
    <source>
        <dbReference type="ARBA" id="ARBA00022771"/>
    </source>
</evidence>
<dbReference type="GO" id="GO:0061630">
    <property type="term" value="F:ubiquitin protein ligase activity"/>
    <property type="evidence" value="ECO:0007669"/>
    <property type="project" value="TreeGrafter"/>
</dbReference>
<dbReference type="AlphaFoldDB" id="A0A913X3H9"/>
<dbReference type="GeneID" id="110237121"/>
<keyword evidence="1" id="KW-0479">Metal-binding</keyword>
<dbReference type="InterPro" id="IPR011042">
    <property type="entry name" value="6-blade_b-propeller_TolB-like"/>
</dbReference>
<dbReference type="Proteomes" id="UP000887567">
    <property type="component" value="Unplaced"/>
</dbReference>
<dbReference type="Gene3D" id="2.60.40.10">
    <property type="entry name" value="Immunoglobulins"/>
    <property type="match status" value="1"/>
</dbReference>
<dbReference type="SMART" id="SM00557">
    <property type="entry name" value="IG_FLMN"/>
    <property type="match status" value="1"/>
</dbReference>
<sequence>MENLKFGEVVESVTDPSRCSIESVSNIRCGFINEFKIVTRNSEGNVCYTNKGSIDVQIQDVDGDDVQKELTETETGRFTVKYRAEKPSPYKVVVSIGGEEIKNSPQNIETIDARVELKPLRLIDLKELFSPFSLAVSERGDIAVVNNDLKSDFRVLLFNDDDGQYVREIGGAGSVESQLSSPFIRVIFNKDQILVSDIDPDNKLCGCIKEFDINGTYNRTLCKQTESMFITRMCKDNQNIAYLSFNVDTKDTFIKSFDEQNGDHLTDIKLDVPDNGHGIPLSLACDNKKYFVSFLDMNTVYVFNENGRLLYSFGEKGKKDGQFDVVGGFAVFGKEMLLVCDCRNDRVQVFSQDGQFIRSFGSYGSGLGQMDGPIDVAVTPDGRVFVLEYDGNRVQVWR</sequence>
<dbReference type="Pfam" id="PF00630">
    <property type="entry name" value="Filamin"/>
    <property type="match status" value="1"/>
</dbReference>
<dbReference type="InterPro" id="IPR017868">
    <property type="entry name" value="Filamin/ABP280_repeat-like"/>
</dbReference>
<dbReference type="GO" id="GO:0005737">
    <property type="term" value="C:cytoplasm"/>
    <property type="evidence" value="ECO:0007669"/>
    <property type="project" value="UniProtKB-SubCell"/>
</dbReference>
<feature type="repeat" description="NHL" evidence="6">
    <location>
        <begin position="310"/>
        <end position="353"/>
    </location>
</feature>
<evidence type="ECO:0000313" key="7">
    <source>
        <dbReference type="EnsemblMetazoa" id="XP_020898363.1"/>
    </source>
</evidence>
<name>A0A913X3H9_EXADI</name>
<evidence type="ECO:0000256" key="2">
    <source>
        <dbReference type="ARBA" id="ARBA00022737"/>
    </source>
</evidence>
<keyword evidence="2" id="KW-0677">Repeat</keyword>
<feature type="repeat" description="NHL" evidence="6">
    <location>
        <begin position="357"/>
        <end position="398"/>
    </location>
</feature>
<dbReference type="PANTHER" id="PTHR24104:SF25">
    <property type="entry name" value="PROTEIN LIN-41"/>
    <property type="match status" value="1"/>
</dbReference>
<dbReference type="InterPro" id="IPR001298">
    <property type="entry name" value="Filamin/ABP280_rpt"/>
</dbReference>
<dbReference type="EnsemblMetazoa" id="XM_021042704.2">
    <property type="protein sequence ID" value="XP_020898363.1"/>
    <property type="gene ID" value="LOC110237121"/>
</dbReference>
<dbReference type="Pfam" id="PF01436">
    <property type="entry name" value="NHL"/>
    <property type="match status" value="1"/>
</dbReference>
<evidence type="ECO:0000313" key="8">
    <source>
        <dbReference type="Proteomes" id="UP000887567"/>
    </source>
</evidence>
<dbReference type="PROSITE" id="PS50194">
    <property type="entry name" value="FILAMIN_REPEAT"/>
    <property type="match status" value="1"/>
</dbReference>
<dbReference type="RefSeq" id="XP_020898363.1">
    <property type="nucleotide sequence ID" value="XM_021042704.2"/>
</dbReference>
<organism evidence="7 8">
    <name type="scientific">Exaiptasia diaphana</name>
    <name type="common">Tropical sea anemone</name>
    <name type="synonym">Aiptasia pulchella</name>
    <dbReference type="NCBI Taxonomy" id="2652724"/>
    <lineage>
        <taxon>Eukaryota</taxon>
        <taxon>Metazoa</taxon>
        <taxon>Cnidaria</taxon>
        <taxon>Anthozoa</taxon>
        <taxon>Hexacorallia</taxon>
        <taxon>Actiniaria</taxon>
        <taxon>Aiptasiidae</taxon>
        <taxon>Exaiptasia</taxon>
    </lineage>
</organism>
<evidence type="ECO:0000256" key="4">
    <source>
        <dbReference type="ARBA" id="ARBA00022833"/>
    </source>
</evidence>
<dbReference type="InterPro" id="IPR014756">
    <property type="entry name" value="Ig_E-set"/>
</dbReference>
<dbReference type="PROSITE" id="PS51125">
    <property type="entry name" value="NHL"/>
    <property type="match status" value="2"/>
</dbReference>
<keyword evidence="8" id="KW-1185">Reference proteome</keyword>
<dbReference type="OMA" id="RIHERQI"/>
<dbReference type="OrthoDB" id="5947861at2759"/>
<dbReference type="GO" id="GO:0043161">
    <property type="term" value="P:proteasome-mediated ubiquitin-dependent protein catabolic process"/>
    <property type="evidence" value="ECO:0007669"/>
    <property type="project" value="TreeGrafter"/>
</dbReference>
<evidence type="ECO:0000256" key="6">
    <source>
        <dbReference type="PROSITE-ProRule" id="PRU00504"/>
    </source>
</evidence>
<protein>
    <submittedName>
        <fullName evidence="7">Uncharacterized protein</fullName>
    </submittedName>
</protein>
<keyword evidence="3" id="KW-0863">Zinc-finger</keyword>
<dbReference type="PANTHER" id="PTHR24104">
    <property type="entry name" value="E3 UBIQUITIN-PROTEIN LIGASE NHLRC1-RELATED"/>
    <property type="match status" value="1"/>
</dbReference>